<dbReference type="Proteomes" id="UP001162972">
    <property type="component" value="Chromosome 10"/>
</dbReference>
<sequence length="97" mass="10337">MVSLNQGQIKSLHLAREPGCGCLEVQMDSMEVIGCVSDPSEASDPHIIDARALSKLIGSLGSSMFSAKSTDVITSSSLGFWPWFSCISRGTLLLFVS</sequence>
<gene>
    <name evidence="1" type="ORF">OIU84_019278</name>
</gene>
<dbReference type="EMBL" id="JAPFFJ010000003">
    <property type="protein sequence ID" value="KAJ6431971.1"/>
    <property type="molecule type" value="Genomic_DNA"/>
</dbReference>
<protein>
    <submittedName>
        <fullName evidence="1">Uncharacterized protein</fullName>
    </submittedName>
</protein>
<reference evidence="1 2" key="1">
    <citation type="journal article" date="2023" name="Int. J. Mol. Sci.">
        <title>De Novo Assembly and Annotation of 11 Diverse Shrub Willow (Salix) Genomes Reveals Novel Gene Organization in Sex-Linked Regions.</title>
        <authorList>
            <person name="Hyden B."/>
            <person name="Feng K."/>
            <person name="Yates T.B."/>
            <person name="Jawdy S."/>
            <person name="Cereghino C."/>
            <person name="Smart L.B."/>
            <person name="Muchero W."/>
        </authorList>
    </citation>
    <scope>NUCLEOTIDE SEQUENCE [LARGE SCALE GENOMIC DNA]</scope>
    <source>
        <tissue evidence="1">Shoot tip</tissue>
    </source>
</reference>
<evidence type="ECO:0000313" key="1">
    <source>
        <dbReference type="EMBL" id="KAJ6431971.1"/>
    </source>
</evidence>
<name>A0AAD6KYM0_9ROSI</name>
<evidence type="ECO:0000313" key="2">
    <source>
        <dbReference type="Proteomes" id="UP001162972"/>
    </source>
</evidence>
<keyword evidence="2" id="KW-1185">Reference proteome</keyword>
<accession>A0AAD6KYM0</accession>
<dbReference type="AlphaFoldDB" id="A0AAD6KYM0"/>
<comment type="caution">
    <text evidence="1">The sequence shown here is derived from an EMBL/GenBank/DDBJ whole genome shotgun (WGS) entry which is preliminary data.</text>
</comment>
<organism evidence="1 2">
    <name type="scientific">Salix udensis</name>
    <dbReference type="NCBI Taxonomy" id="889485"/>
    <lineage>
        <taxon>Eukaryota</taxon>
        <taxon>Viridiplantae</taxon>
        <taxon>Streptophyta</taxon>
        <taxon>Embryophyta</taxon>
        <taxon>Tracheophyta</taxon>
        <taxon>Spermatophyta</taxon>
        <taxon>Magnoliopsida</taxon>
        <taxon>eudicotyledons</taxon>
        <taxon>Gunneridae</taxon>
        <taxon>Pentapetalae</taxon>
        <taxon>rosids</taxon>
        <taxon>fabids</taxon>
        <taxon>Malpighiales</taxon>
        <taxon>Salicaceae</taxon>
        <taxon>Saliceae</taxon>
        <taxon>Salix</taxon>
    </lineage>
</organism>
<proteinExistence type="predicted"/>